<keyword evidence="2" id="KW-0472">Membrane</keyword>
<feature type="transmembrane region" description="Helical" evidence="2">
    <location>
        <begin position="65"/>
        <end position="87"/>
    </location>
</feature>
<dbReference type="AlphaFoldDB" id="A0A2T5K894"/>
<organism evidence="3 4">
    <name type="scientific">Cereibacter azotoformans</name>
    <dbReference type="NCBI Taxonomy" id="43057"/>
    <lineage>
        <taxon>Bacteria</taxon>
        <taxon>Pseudomonadati</taxon>
        <taxon>Pseudomonadota</taxon>
        <taxon>Alphaproteobacteria</taxon>
        <taxon>Rhodobacterales</taxon>
        <taxon>Paracoccaceae</taxon>
        <taxon>Cereibacter</taxon>
    </lineage>
</organism>
<dbReference type="Proteomes" id="UP000244060">
    <property type="component" value="Unassembled WGS sequence"/>
</dbReference>
<gene>
    <name evidence="3" type="ORF">C8J28_10768</name>
</gene>
<dbReference type="PANTHER" id="PTHR35335">
    <property type="entry name" value="UPF0716 PROTEIN FXSA"/>
    <property type="match status" value="1"/>
</dbReference>
<dbReference type="OrthoDB" id="9792788at2"/>
<evidence type="ECO:0000313" key="4">
    <source>
        <dbReference type="Proteomes" id="UP000244060"/>
    </source>
</evidence>
<feature type="compositionally biased region" description="Pro residues" evidence="1">
    <location>
        <begin position="141"/>
        <end position="150"/>
    </location>
</feature>
<keyword evidence="2" id="KW-1133">Transmembrane helix</keyword>
<reference evidence="3 4" key="1">
    <citation type="submission" date="2018-04" db="EMBL/GenBank/DDBJ databases">
        <title>Genomic Encyclopedia of Type Strains, Phase III (KMG-III): the genomes of soil and plant-associated and newly described type strains.</title>
        <authorList>
            <person name="Whitman W."/>
        </authorList>
    </citation>
    <scope>NUCLEOTIDE SEQUENCE [LARGE SCALE GENOMIC DNA]</scope>
    <source>
        <strain evidence="3 4">KA25</strain>
    </source>
</reference>
<dbReference type="EMBL" id="QAOT01000007">
    <property type="protein sequence ID" value="PTR18644.1"/>
    <property type="molecule type" value="Genomic_DNA"/>
</dbReference>
<dbReference type="RefSeq" id="WP_011909623.1">
    <property type="nucleotide sequence ID" value="NZ_CP089965.1"/>
</dbReference>
<name>A0A2T5K894_9RHOB</name>
<comment type="caution">
    <text evidence="3">The sequence shown here is derived from an EMBL/GenBank/DDBJ whole genome shotgun (WGS) entry which is preliminary data.</text>
</comment>
<dbReference type="PANTHER" id="PTHR35335:SF1">
    <property type="entry name" value="UPF0716 PROTEIN FXSA"/>
    <property type="match status" value="1"/>
</dbReference>
<keyword evidence="2" id="KW-0812">Transmembrane</keyword>
<evidence type="ECO:0000256" key="1">
    <source>
        <dbReference type="SAM" id="MobiDB-lite"/>
    </source>
</evidence>
<evidence type="ECO:0000313" key="3">
    <source>
        <dbReference type="EMBL" id="PTR18644.1"/>
    </source>
</evidence>
<feature type="region of interest" description="Disordered" evidence="1">
    <location>
        <begin position="119"/>
        <end position="159"/>
    </location>
</feature>
<protein>
    <submittedName>
        <fullName evidence="3">UPF0716 protein FxsA</fullName>
    </submittedName>
</protein>
<feature type="transmembrane region" description="Helical" evidence="2">
    <location>
        <begin position="12"/>
        <end position="45"/>
    </location>
</feature>
<dbReference type="InterPro" id="IPR007313">
    <property type="entry name" value="FxsA"/>
</dbReference>
<dbReference type="NCBIfam" id="NF008528">
    <property type="entry name" value="PRK11463.1-2"/>
    <property type="match status" value="1"/>
</dbReference>
<evidence type="ECO:0000256" key="2">
    <source>
        <dbReference type="SAM" id="Phobius"/>
    </source>
</evidence>
<keyword evidence="4" id="KW-1185">Reference proteome</keyword>
<feature type="compositionally biased region" description="Basic and acidic residues" evidence="1">
    <location>
        <begin position="123"/>
        <end position="140"/>
    </location>
</feature>
<dbReference type="GO" id="GO:0016020">
    <property type="term" value="C:membrane"/>
    <property type="evidence" value="ECO:0007669"/>
    <property type="project" value="InterPro"/>
</dbReference>
<dbReference type="Pfam" id="PF04186">
    <property type="entry name" value="FxsA"/>
    <property type="match status" value="1"/>
</dbReference>
<proteinExistence type="predicted"/>
<sequence length="159" mass="17177">MWPLAAVLALPILEIALFVTIGGAIGLLATLLVIFGTAALGIVLLRRQGVEMQAALQMPRRMDPLALMADGAVVSLAAGLLILPGFFTDTLGLLLLIPPLRRALIRRLGRNVQVRTTTWRGPMTDDRPIEGDYHEVDPAPRDPLAPPTRPPGNSGWTRH</sequence>
<accession>A0A2T5K894</accession>